<keyword evidence="6 8" id="KW-1133">Transmembrane helix</keyword>
<name>A0A9W7IDW7_HIBTR</name>
<dbReference type="GO" id="GO:0048608">
    <property type="term" value="P:reproductive structure development"/>
    <property type="evidence" value="ECO:0007669"/>
    <property type="project" value="UniProtKB-ARBA"/>
</dbReference>
<sequence>MSNDQTKPMTQELNESDSAPSSRKVVKFLTATALGVTLLFLSGLTLTGTVVALVMATPVMVLFSPILVPSGIVIFLVITGFFFSGGFGVAAITALLWIYNYVKGKQPRGADLLDYARNMVRSVTEKAKEYGQYVQVQHKAGKDAQVKAKHLQQLN</sequence>
<evidence type="ECO:0008006" key="11">
    <source>
        <dbReference type="Google" id="ProtNLM"/>
    </source>
</evidence>
<evidence type="ECO:0000256" key="7">
    <source>
        <dbReference type="ARBA" id="ARBA00023136"/>
    </source>
</evidence>
<evidence type="ECO:0000313" key="10">
    <source>
        <dbReference type="Proteomes" id="UP001165190"/>
    </source>
</evidence>
<dbReference type="PANTHER" id="PTHR33203:SF24">
    <property type="entry name" value="OLEOSIN"/>
    <property type="match status" value="1"/>
</dbReference>
<keyword evidence="7 8" id="KW-0472">Membrane</keyword>
<feature type="transmembrane region" description="Helical" evidence="8">
    <location>
        <begin position="28"/>
        <end position="54"/>
    </location>
</feature>
<comment type="caution">
    <text evidence="9">The sequence shown here is derived from an EMBL/GenBank/DDBJ whole genome shotgun (WGS) entry which is preliminary data.</text>
</comment>
<dbReference type="AlphaFoldDB" id="A0A9W7IDW7"/>
<dbReference type="OrthoDB" id="690239at2759"/>
<comment type="similarity">
    <text evidence="3">Belongs to the oleosin family.</text>
</comment>
<evidence type="ECO:0000256" key="3">
    <source>
        <dbReference type="ARBA" id="ARBA00010858"/>
    </source>
</evidence>
<organism evidence="9 10">
    <name type="scientific">Hibiscus trionum</name>
    <name type="common">Flower of an hour</name>
    <dbReference type="NCBI Taxonomy" id="183268"/>
    <lineage>
        <taxon>Eukaryota</taxon>
        <taxon>Viridiplantae</taxon>
        <taxon>Streptophyta</taxon>
        <taxon>Embryophyta</taxon>
        <taxon>Tracheophyta</taxon>
        <taxon>Spermatophyta</taxon>
        <taxon>Magnoliopsida</taxon>
        <taxon>eudicotyledons</taxon>
        <taxon>Gunneridae</taxon>
        <taxon>Pentapetalae</taxon>
        <taxon>rosids</taxon>
        <taxon>malvids</taxon>
        <taxon>Malvales</taxon>
        <taxon>Malvaceae</taxon>
        <taxon>Malvoideae</taxon>
        <taxon>Hibiscus</taxon>
    </lineage>
</organism>
<feature type="transmembrane region" description="Helical" evidence="8">
    <location>
        <begin position="66"/>
        <end position="99"/>
    </location>
</feature>
<dbReference type="GO" id="GO:0009791">
    <property type="term" value="P:post-embryonic development"/>
    <property type="evidence" value="ECO:0007669"/>
    <property type="project" value="UniProtKB-ARBA"/>
</dbReference>
<comment type="subcellular location">
    <subcellularLocation>
        <location evidence="2">Lipid droplet</location>
    </subcellularLocation>
    <subcellularLocation>
        <location evidence="1">Membrane</location>
        <topology evidence="1">Multi-pass membrane protein</topology>
    </subcellularLocation>
</comment>
<dbReference type="Pfam" id="PF01277">
    <property type="entry name" value="Oleosin"/>
    <property type="match status" value="1"/>
</dbReference>
<reference evidence="9" key="1">
    <citation type="submission" date="2023-05" db="EMBL/GenBank/DDBJ databases">
        <title>Genome and transcriptome analyses reveal genes involved in the formation of fine ridges on petal epidermal cells in Hibiscus trionum.</title>
        <authorList>
            <person name="Koshimizu S."/>
            <person name="Masuda S."/>
            <person name="Ishii T."/>
            <person name="Shirasu K."/>
            <person name="Hoshino A."/>
            <person name="Arita M."/>
        </authorList>
    </citation>
    <scope>NUCLEOTIDE SEQUENCE</scope>
    <source>
        <strain evidence="9">Hamamatsu line</strain>
    </source>
</reference>
<dbReference type="EMBL" id="BSYR01000024">
    <property type="protein sequence ID" value="GMI92573.1"/>
    <property type="molecule type" value="Genomic_DNA"/>
</dbReference>
<evidence type="ECO:0000256" key="4">
    <source>
        <dbReference type="ARBA" id="ARBA00022677"/>
    </source>
</evidence>
<evidence type="ECO:0000313" key="9">
    <source>
        <dbReference type="EMBL" id="GMI92573.1"/>
    </source>
</evidence>
<dbReference type="Proteomes" id="UP001165190">
    <property type="component" value="Unassembled WGS sequence"/>
</dbReference>
<dbReference type="GO" id="GO:0016020">
    <property type="term" value="C:membrane"/>
    <property type="evidence" value="ECO:0007669"/>
    <property type="project" value="UniProtKB-SubCell"/>
</dbReference>
<proteinExistence type="inferred from homology"/>
<dbReference type="GO" id="GO:0019915">
    <property type="term" value="P:lipid storage"/>
    <property type="evidence" value="ECO:0007669"/>
    <property type="project" value="TreeGrafter"/>
</dbReference>
<gene>
    <name evidence="9" type="ORF">HRI_002926600</name>
</gene>
<dbReference type="InterPro" id="IPR000136">
    <property type="entry name" value="Oleosin"/>
</dbReference>
<keyword evidence="4" id="KW-0551">Lipid droplet</keyword>
<dbReference type="GO" id="GO:0012511">
    <property type="term" value="C:monolayer-surrounded lipid storage body"/>
    <property type="evidence" value="ECO:0007669"/>
    <property type="project" value="InterPro"/>
</dbReference>
<evidence type="ECO:0000256" key="2">
    <source>
        <dbReference type="ARBA" id="ARBA00004502"/>
    </source>
</evidence>
<dbReference type="PANTHER" id="PTHR33203">
    <property type="entry name" value="OLEOSIN"/>
    <property type="match status" value="1"/>
</dbReference>
<accession>A0A9W7IDW7</accession>
<evidence type="ECO:0000256" key="1">
    <source>
        <dbReference type="ARBA" id="ARBA00004141"/>
    </source>
</evidence>
<evidence type="ECO:0000256" key="8">
    <source>
        <dbReference type="SAM" id="Phobius"/>
    </source>
</evidence>
<evidence type="ECO:0000256" key="5">
    <source>
        <dbReference type="ARBA" id="ARBA00022692"/>
    </source>
</evidence>
<evidence type="ECO:0000256" key="6">
    <source>
        <dbReference type="ARBA" id="ARBA00022989"/>
    </source>
</evidence>
<keyword evidence="10" id="KW-1185">Reference proteome</keyword>
<keyword evidence="5 8" id="KW-0812">Transmembrane</keyword>
<protein>
    <recommendedName>
        <fullName evidence="11">Oleosin</fullName>
    </recommendedName>
</protein>